<organism evidence="8 9">
    <name type="scientific">Streptomyces endocoffeicus</name>
    <dbReference type="NCBI Taxonomy" id="2898945"/>
    <lineage>
        <taxon>Bacteria</taxon>
        <taxon>Bacillati</taxon>
        <taxon>Actinomycetota</taxon>
        <taxon>Actinomycetes</taxon>
        <taxon>Kitasatosporales</taxon>
        <taxon>Streptomycetaceae</taxon>
        <taxon>Streptomyces</taxon>
    </lineage>
</organism>
<dbReference type="GO" id="GO:0030729">
    <property type="term" value="F:acetoacetate-CoA ligase activity"/>
    <property type="evidence" value="ECO:0007669"/>
    <property type="project" value="UniProtKB-EC"/>
</dbReference>
<evidence type="ECO:0000313" key="8">
    <source>
        <dbReference type="EMBL" id="MBL1112466.1"/>
    </source>
</evidence>
<keyword evidence="9" id="KW-1185">Reference proteome</keyword>
<comment type="similarity">
    <text evidence="1">Belongs to the ATP-dependent AMP-binding enzyme family.</text>
</comment>
<dbReference type="Gene3D" id="3.30.300.30">
    <property type="match status" value="1"/>
</dbReference>
<evidence type="ECO:0000259" key="7">
    <source>
        <dbReference type="Pfam" id="PF16177"/>
    </source>
</evidence>
<dbReference type="Pfam" id="PF00501">
    <property type="entry name" value="AMP-binding"/>
    <property type="match status" value="1"/>
</dbReference>
<name>A0ABS1PL14_9ACTN</name>
<dbReference type="Proteomes" id="UP000621510">
    <property type="component" value="Unassembled WGS sequence"/>
</dbReference>
<sequence>MSTDIDLLWSPTPDQAENSNVAAFIRWLHDERGLEFADYTQLWRWSSTHLPGFWSAVWEFYGLDTVTGHTADRPGRVLADTAMPGARWFPGAWINFAERCLAAGVDTRPALIAVDERGEPHETSWAQLRDQVATVAQVLRGMGVGPGDCVAGYLPNLPQAVVALLATASVGAIWTVCSPDFGTPSVLARLRQARPTVLVAADGYRHGGKEYDRRPAVAEIADNLPTLRHLLAVDSLYTSADGPWTTRSDIRQHAWSALPTAQDLLSFADTSFDHPLWILWSSGTTGVPKGIVQSHGGITVELLKAHGLGTDLRADDRFLFFSSTSWMVWNSLVGGLLHGSTIILYDGSPTHPDVDGAWRIAERTGATVVGVGAAYLAAGEKAGARPSATLGLTRLRTILQTGSSLPASTWHWAHQQLPGVWFQSVCGGTDVCSALAAASALLPVRTGRIPAPALGVALAAWDSNGRPVTDEQGELVVTGPMPSMPLYFVDDPDGSRYRASYFDTYPGVWRHGDWVTIGEDLSVVVAGRSDSTLNRMGIRMGSADIYAVVEQFPEIADSLVIGAEQPDGGYFMPLFVVTGEDVVLDDDLRARINAAIRRELSPRHVPDVITQITAVPRTLTGKKLEVPVKRILQGAQVGEVSSEGAVTHPEMLAWFAEFAAV</sequence>
<dbReference type="Gene3D" id="3.40.50.12780">
    <property type="entry name" value="N-terminal domain of ligase-like"/>
    <property type="match status" value="1"/>
</dbReference>
<dbReference type="InterPro" id="IPR032387">
    <property type="entry name" value="ACAS_N"/>
</dbReference>
<protein>
    <submittedName>
        <fullName evidence="8">Acetoacetate--CoA ligase</fullName>
        <ecNumber evidence="8">6.2.1.16</ecNumber>
    </submittedName>
</protein>
<dbReference type="PANTHER" id="PTHR42921">
    <property type="entry name" value="ACETOACETYL-COA SYNTHETASE"/>
    <property type="match status" value="1"/>
</dbReference>
<gene>
    <name evidence="8" type="ORF">JK364_08630</name>
</gene>
<evidence type="ECO:0000256" key="3">
    <source>
        <dbReference type="ARBA" id="ARBA00022741"/>
    </source>
</evidence>
<feature type="domain" description="AMP-binding enzyme C-terminal" evidence="6">
    <location>
        <begin position="548"/>
        <end position="622"/>
    </location>
</feature>
<reference evidence="8 9" key="1">
    <citation type="submission" date="2021-01" db="EMBL/GenBank/DDBJ databases">
        <title>WGS of actinomycetes isolated from Thailand.</title>
        <authorList>
            <person name="Thawai C."/>
        </authorList>
    </citation>
    <scope>NUCLEOTIDE SEQUENCE [LARGE SCALE GENOMIC DNA]</scope>
    <source>
        <strain evidence="8 9">CA3R110</strain>
    </source>
</reference>
<dbReference type="InterPro" id="IPR020845">
    <property type="entry name" value="AMP-binding_CS"/>
</dbReference>
<dbReference type="EC" id="6.2.1.16" evidence="8"/>
<dbReference type="Pfam" id="PF16177">
    <property type="entry name" value="ACAS_N"/>
    <property type="match status" value="1"/>
</dbReference>
<comment type="caution">
    <text evidence="8">The sequence shown here is derived from an EMBL/GenBank/DDBJ whole genome shotgun (WGS) entry which is preliminary data.</text>
</comment>
<dbReference type="PROSITE" id="PS00455">
    <property type="entry name" value="AMP_BINDING"/>
    <property type="match status" value="1"/>
</dbReference>
<dbReference type="Pfam" id="PF13193">
    <property type="entry name" value="AMP-binding_C"/>
    <property type="match status" value="1"/>
</dbReference>
<proteinExistence type="inferred from homology"/>
<accession>A0ABS1PL14</accession>
<keyword evidence="2 8" id="KW-0436">Ligase</keyword>
<feature type="domain" description="Acetyl-coenzyme A synthetase N-terminal" evidence="7">
    <location>
        <begin position="39"/>
        <end position="100"/>
    </location>
</feature>
<evidence type="ECO:0000256" key="1">
    <source>
        <dbReference type="ARBA" id="ARBA00006432"/>
    </source>
</evidence>
<dbReference type="NCBIfam" id="NF002937">
    <property type="entry name" value="PRK03584.1"/>
    <property type="match status" value="1"/>
</dbReference>
<evidence type="ECO:0000259" key="5">
    <source>
        <dbReference type="Pfam" id="PF00501"/>
    </source>
</evidence>
<dbReference type="InterPro" id="IPR000873">
    <property type="entry name" value="AMP-dep_synth/lig_dom"/>
</dbReference>
<dbReference type="SUPFAM" id="SSF56801">
    <property type="entry name" value="Acetyl-CoA synthetase-like"/>
    <property type="match status" value="1"/>
</dbReference>
<dbReference type="EMBL" id="JAERRG010000002">
    <property type="protein sequence ID" value="MBL1112466.1"/>
    <property type="molecule type" value="Genomic_DNA"/>
</dbReference>
<evidence type="ECO:0000313" key="9">
    <source>
        <dbReference type="Proteomes" id="UP000621510"/>
    </source>
</evidence>
<evidence type="ECO:0000259" key="6">
    <source>
        <dbReference type="Pfam" id="PF13193"/>
    </source>
</evidence>
<dbReference type="InterPro" id="IPR025110">
    <property type="entry name" value="AMP-bd_C"/>
</dbReference>
<dbReference type="InterPro" id="IPR045851">
    <property type="entry name" value="AMP-bd_C_sf"/>
</dbReference>
<dbReference type="InterPro" id="IPR005914">
    <property type="entry name" value="Acac_CoA_synth"/>
</dbReference>
<keyword evidence="4" id="KW-0067">ATP-binding</keyword>
<evidence type="ECO:0000256" key="2">
    <source>
        <dbReference type="ARBA" id="ARBA00022598"/>
    </source>
</evidence>
<dbReference type="PANTHER" id="PTHR42921:SF1">
    <property type="entry name" value="ACETOACETYL-COA SYNTHETASE"/>
    <property type="match status" value="1"/>
</dbReference>
<dbReference type="InterPro" id="IPR042099">
    <property type="entry name" value="ANL_N_sf"/>
</dbReference>
<evidence type="ECO:0000256" key="4">
    <source>
        <dbReference type="ARBA" id="ARBA00022840"/>
    </source>
</evidence>
<feature type="domain" description="AMP-dependent synthetase/ligase" evidence="5">
    <location>
        <begin position="108"/>
        <end position="481"/>
    </location>
</feature>
<dbReference type="NCBIfam" id="TIGR01217">
    <property type="entry name" value="ac_ac_CoA_syn"/>
    <property type="match status" value="1"/>
</dbReference>
<keyword evidence="3" id="KW-0547">Nucleotide-binding</keyword>